<evidence type="ECO:0000256" key="7">
    <source>
        <dbReference type="ARBA" id="ARBA00022840"/>
    </source>
</evidence>
<dbReference type="GO" id="GO:0016787">
    <property type="term" value="F:hydrolase activity"/>
    <property type="evidence" value="ECO:0007669"/>
    <property type="project" value="UniProtKB-KW"/>
</dbReference>
<dbReference type="CDD" id="cd17973">
    <property type="entry name" value="DEXHc_DHX15"/>
    <property type="match status" value="1"/>
</dbReference>
<evidence type="ECO:0000313" key="16">
    <source>
        <dbReference type="Proteomes" id="UP001630127"/>
    </source>
</evidence>
<evidence type="ECO:0000259" key="13">
    <source>
        <dbReference type="PROSITE" id="PS51192"/>
    </source>
</evidence>
<dbReference type="InterPro" id="IPR011545">
    <property type="entry name" value="DEAD/DEAH_box_helicase_dom"/>
</dbReference>
<dbReference type="Pfam" id="PF00270">
    <property type="entry name" value="DEAD"/>
    <property type="match status" value="1"/>
</dbReference>
<dbReference type="EMBL" id="JBJUIK010000002">
    <property type="protein sequence ID" value="KAL3534764.1"/>
    <property type="molecule type" value="Genomic_DNA"/>
</dbReference>
<keyword evidence="3" id="KW-0747">Spliceosome</keyword>
<dbReference type="GO" id="GO:0008380">
    <property type="term" value="P:RNA splicing"/>
    <property type="evidence" value="ECO:0007669"/>
    <property type="project" value="UniProtKB-KW"/>
</dbReference>
<dbReference type="Proteomes" id="UP001630127">
    <property type="component" value="Unassembled WGS sequence"/>
</dbReference>
<evidence type="ECO:0000256" key="10">
    <source>
        <dbReference type="ARBA" id="ARBA00058987"/>
    </source>
</evidence>
<dbReference type="Gene3D" id="1.20.120.1080">
    <property type="match status" value="1"/>
</dbReference>
<evidence type="ECO:0000256" key="4">
    <source>
        <dbReference type="ARBA" id="ARBA00022741"/>
    </source>
</evidence>
<evidence type="ECO:0000259" key="14">
    <source>
        <dbReference type="PROSITE" id="PS51194"/>
    </source>
</evidence>
<dbReference type="SMART" id="SM00487">
    <property type="entry name" value="DEXDc"/>
    <property type="match status" value="1"/>
</dbReference>
<comment type="catalytic activity">
    <reaction evidence="9">
        <text>ATP + H2O = ADP + phosphate + H(+)</text>
        <dbReference type="Rhea" id="RHEA:13065"/>
        <dbReference type="ChEBI" id="CHEBI:15377"/>
        <dbReference type="ChEBI" id="CHEBI:15378"/>
        <dbReference type="ChEBI" id="CHEBI:30616"/>
        <dbReference type="ChEBI" id="CHEBI:43474"/>
        <dbReference type="ChEBI" id="CHEBI:456216"/>
        <dbReference type="EC" id="3.6.4.13"/>
    </reaction>
</comment>
<dbReference type="AlphaFoldDB" id="A0ABD3AU78"/>
<keyword evidence="8" id="KW-0508">mRNA splicing</keyword>
<dbReference type="GO" id="GO:0005681">
    <property type="term" value="C:spliceosomal complex"/>
    <property type="evidence" value="ECO:0007669"/>
    <property type="project" value="UniProtKB-KW"/>
</dbReference>
<dbReference type="PROSITE" id="PS51192">
    <property type="entry name" value="HELICASE_ATP_BIND_1"/>
    <property type="match status" value="1"/>
</dbReference>
<dbReference type="FunFam" id="3.40.50.300:FF:000951">
    <property type="entry name" value="Putative pre-mRNA-splicing factor ATP-dependent RNA helicase"/>
    <property type="match status" value="1"/>
</dbReference>
<evidence type="ECO:0000256" key="8">
    <source>
        <dbReference type="ARBA" id="ARBA00023187"/>
    </source>
</evidence>
<dbReference type="Pfam" id="PF04408">
    <property type="entry name" value="WHD_HA2"/>
    <property type="match status" value="1"/>
</dbReference>
<evidence type="ECO:0000256" key="9">
    <source>
        <dbReference type="ARBA" id="ARBA00047984"/>
    </source>
</evidence>
<evidence type="ECO:0000256" key="2">
    <source>
        <dbReference type="ARBA" id="ARBA00022664"/>
    </source>
</evidence>
<evidence type="ECO:0000313" key="15">
    <source>
        <dbReference type="EMBL" id="KAL3534764.1"/>
    </source>
</evidence>
<dbReference type="Gene3D" id="3.40.50.300">
    <property type="entry name" value="P-loop containing nucleotide triphosphate hydrolases"/>
    <property type="match status" value="2"/>
</dbReference>
<organism evidence="15 16">
    <name type="scientific">Cinchona calisaya</name>
    <dbReference type="NCBI Taxonomy" id="153742"/>
    <lineage>
        <taxon>Eukaryota</taxon>
        <taxon>Viridiplantae</taxon>
        <taxon>Streptophyta</taxon>
        <taxon>Embryophyta</taxon>
        <taxon>Tracheophyta</taxon>
        <taxon>Spermatophyta</taxon>
        <taxon>Magnoliopsida</taxon>
        <taxon>eudicotyledons</taxon>
        <taxon>Gunneridae</taxon>
        <taxon>Pentapetalae</taxon>
        <taxon>asterids</taxon>
        <taxon>lamiids</taxon>
        <taxon>Gentianales</taxon>
        <taxon>Rubiaceae</taxon>
        <taxon>Cinchonoideae</taxon>
        <taxon>Cinchoneae</taxon>
        <taxon>Cinchona</taxon>
    </lineage>
</organism>
<dbReference type="Pfam" id="PF07717">
    <property type="entry name" value="OB_NTP_bind"/>
    <property type="match status" value="1"/>
</dbReference>
<evidence type="ECO:0000256" key="12">
    <source>
        <dbReference type="ARBA" id="ARBA00078284"/>
    </source>
</evidence>
<dbReference type="InterPro" id="IPR001650">
    <property type="entry name" value="Helicase_C-like"/>
</dbReference>
<dbReference type="PROSITE" id="PS51194">
    <property type="entry name" value="HELICASE_CTER"/>
    <property type="match status" value="1"/>
</dbReference>
<keyword evidence="7" id="KW-0067">ATP-binding</keyword>
<comment type="function">
    <text evidence="10">May be involved in pre-mRNA splicing.</text>
</comment>
<protein>
    <recommendedName>
        <fullName evidence="1">RNA helicase</fullName>
        <ecNumber evidence="1">3.6.4.13</ecNumber>
    </recommendedName>
    <alternativeName>
        <fullName evidence="12">DEAH RNA helicase homolog PRP43</fullName>
    </alternativeName>
</protein>
<feature type="domain" description="Helicase ATP-binding" evidence="13">
    <location>
        <begin position="72"/>
        <end position="241"/>
    </location>
</feature>
<dbReference type="InterPro" id="IPR007502">
    <property type="entry name" value="Helicase-assoc_dom"/>
</dbReference>
<dbReference type="GO" id="GO:0005524">
    <property type="term" value="F:ATP binding"/>
    <property type="evidence" value="ECO:0007669"/>
    <property type="project" value="UniProtKB-KW"/>
</dbReference>
<dbReference type="PANTHER" id="PTHR18934:SF109">
    <property type="entry name" value="ATP-DEPENDENT RNA HELICASE DHX15 HOMOLOG"/>
    <property type="match status" value="1"/>
</dbReference>
<dbReference type="SMART" id="SM00490">
    <property type="entry name" value="HELICc"/>
    <property type="match status" value="1"/>
</dbReference>
<dbReference type="InterPro" id="IPR011709">
    <property type="entry name" value="DEAD-box_helicase_OB_fold"/>
</dbReference>
<keyword evidence="6" id="KW-0347">Helicase</keyword>
<evidence type="ECO:0000256" key="11">
    <source>
        <dbReference type="ARBA" id="ARBA00060734"/>
    </source>
</evidence>
<dbReference type="SUPFAM" id="SSF52540">
    <property type="entry name" value="P-loop containing nucleoside triphosphate hydrolases"/>
    <property type="match status" value="1"/>
</dbReference>
<keyword evidence="5" id="KW-0378">Hydrolase</keyword>
<dbReference type="CDD" id="cd18791">
    <property type="entry name" value="SF2_C_RHA"/>
    <property type="match status" value="1"/>
</dbReference>
<gene>
    <name evidence="15" type="ORF">ACH5RR_003225</name>
</gene>
<comment type="caution">
    <text evidence="15">The sequence shown here is derived from an EMBL/GenBank/DDBJ whole genome shotgun (WGS) entry which is preliminary data.</text>
</comment>
<proteinExistence type="inferred from homology"/>
<dbReference type="Pfam" id="PF21010">
    <property type="entry name" value="HA2_C"/>
    <property type="match status" value="1"/>
</dbReference>
<dbReference type="InterPro" id="IPR014001">
    <property type="entry name" value="Helicase_ATP-bd"/>
</dbReference>
<name>A0ABD3AU78_9GENT</name>
<dbReference type="GO" id="GO:0006397">
    <property type="term" value="P:mRNA processing"/>
    <property type="evidence" value="ECO:0007669"/>
    <property type="project" value="UniProtKB-KW"/>
</dbReference>
<dbReference type="InterPro" id="IPR044756">
    <property type="entry name" value="DHX15_DEXHc"/>
</dbReference>
<dbReference type="InterPro" id="IPR027417">
    <property type="entry name" value="P-loop_NTPase"/>
</dbReference>
<dbReference type="PANTHER" id="PTHR18934">
    <property type="entry name" value="ATP-DEPENDENT RNA HELICASE"/>
    <property type="match status" value="1"/>
</dbReference>
<dbReference type="FunFam" id="3.40.50.300:FF:000007">
    <property type="entry name" value="Pre-mRNA-splicing factor ATP-dependent RNA helicase"/>
    <property type="match status" value="1"/>
</dbReference>
<dbReference type="GO" id="GO:0003729">
    <property type="term" value="F:mRNA binding"/>
    <property type="evidence" value="ECO:0007669"/>
    <property type="project" value="UniProtKB-ARBA"/>
</dbReference>
<evidence type="ECO:0000256" key="3">
    <source>
        <dbReference type="ARBA" id="ARBA00022728"/>
    </source>
</evidence>
<sequence length="726" mass="82260">MGTERKRKVSLFDVVDDSSVAAAKVAKANGNAGGGTMPLINSWNGRPYSARYYEILEKRKTLPVWQQKGDFLKALKENQTLILVGETGSGKTTQIPQFVLETIDIETPDKRRKYMIGCTQPRRVAAMSVSRRVAEEMDVTIGEEVGYSIRFEDCSGARTVLKYLTDGMLLREAMTDPLLERYKVIILDEAHERTLATDVLFGLLKEVLKNRPDLKVVVMSATLEAEKFQGYFYGAPLMKVPGRLHPVEIFYTQEPERDYLEAGIRTVVQIHMCEPPGDILVFLTGEEEIEDACRKITKEIGNLGDQVGPVKVVPLYSTLPPAMQQKIFEPAPAPLVEGGPAGRKIVVSTNIAETSLTIDGIVYVIDPGFSKQKVYNPRVRVESLLVSPISKASAHQRSGRAGRTQPGKCFRLYTEKSFQNDLQPQTYPEILRSNLANTVLTLKKLGIDDLVHFDFMDPPAPETLMRALEVLNYLGALDDDGNLTKLGEIMSEFPLDPQMGKMLVVSSEFNCSNEILSISAMLSVPNCFVRPREAQKAADEAKARFGHIDGDHLTLLNVYHAYKQNQEDQQWCYENFINHRTLKSADNVRQQLSRIMVRFGLKLCSTDFNSRDYYVNIRKAMLAGYFMQVAHLERSGHYLTVKDNQVVHLHPSNCLDHKPEWVIYNEYVLTSRNFIRTVTDVRGEWLVDIAPHYYDLTNFPNCEAKRVLERLYKKREKEGEESKNRK</sequence>
<evidence type="ECO:0000256" key="6">
    <source>
        <dbReference type="ARBA" id="ARBA00022806"/>
    </source>
</evidence>
<evidence type="ECO:0000256" key="1">
    <source>
        <dbReference type="ARBA" id="ARBA00012552"/>
    </source>
</evidence>
<comment type="similarity">
    <text evidence="11">Belongs to the DEAD box helicase family. DEAH subfamily. PRP43 sub-subfamily.</text>
</comment>
<keyword evidence="16" id="KW-1185">Reference proteome</keyword>
<feature type="domain" description="Helicase C-terminal" evidence="14">
    <location>
        <begin position="266"/>
        <end position="446"/>
    </location>
</feature>
<keyword evidence="4" id="KW-0547">Nucleotide-binding</keyword>
<evidence type="ECO:0000256" key="5">
    <source>
        <dbReference type="ARBA" id="ARBA00022801"/>
    </source>
</evidence>
<keyword evidence="2" id="KW-0507">mRNA processing</keyword>
<reference evidence="15 16" key="1">
    <citation type="submission" date="2024-11" db="EMBL/GenBank/DDBJ databases">
        <title>A near-complete genome assembly of Cinchona calisaya.</title>
        <authorList>
            <person name="Lian D.C."/>
            <person name="Zhao X.W."/>
            <person name="Wei L."/>
        </authorList>
    </citation>
    <scope>NUCLEOTIDE SEQUENCE [LARGE SCALE GENOMIC DNA]</scope>
    <source>
        <tissue evidence="15">Nenye</tissue>
    </source>
</reference>
<accession>A0ABD3AU78</accession>
<dbReference type="SMART" id="SM00847">
    <property type="entry name" value="HA2"/>
    <property type="match status" value="1"/>
</dbReference>
<dbReference type="Pfam" id="PF00271">
    <property type="entry name" value="Helicase_C"/>
    <property type="match status" value="1"/>
</dbReference>
<dbReference type="InterPro" id="IPR048333">
    <property type="entry name" value="HA2_WH"/>
</dbReference>
<dbReference type="EC" id="3.6.4.13" evidence="1"/>
<dbReference type="FunFam" id="1.20.120.1080:FF:000003">
    <property type="entry name" value="Pre-mRNA-splicing factor ATP-dependent RNA helicase PRP43"/>
    <property type="match status" value="1"/>
</dbReference>
<dbReference type="GO" id="GO:0003724">
    <property type="term" value="F:RNA helicase activity"/>
    <property type="evidence" value="ECO:0007669"/>
    <property type="project" value="UniProtKB-EC"/>
</dbReference>